<dbReference type="SUPFAM" id="SSF140959">
    <property type="entry name" value="Indolic compounds 2,3-dioxygenase-like"/>
    <property type="match status" value="1"/>
</dbReference>
<keyword evidence="6" id="KW-1185">Reference proteome</keyword>
<dbReference type="STRING" id="177199.A0A420YGQ0"/>
<gene>
    <name evidence="5" type="ORF">DL546_008691</name>
</gene>
<protein>
    <recommendedName>
        <fullName evidence="7">Indoleamine 2,3-dioxygenase</fullName>
    </recommendedName>
</protein>
<evidence type="ECO:0008006" key="7">
    <source>
        <dbReference type="Google" id="ProtNLM"/>
    </source>
</evidence>
<name>A0A420YGQ0_9PEZI</name>
<dbReference type="AlphaFoldDB" id="A0A420YGQ0"/>
<dbReference type="Pfam" id="PF01231">
    <property type="entry name" value="IDO"/>
    <property type="match status" value="1"/>
</dbReference>
<evidence type="ECO:0000256" key="1">
    <source>
        <dbReference type="ARBA" id="ARBA00007119"/>
    </source>
</evidence>
<dbReference type="Gene3D" id="1.20.58.480">
    <property type="match status" value="1"/>
</dbReference>
<reference evidence="5 6" key="1">
    <citation type="submission" date="2018-08" db="EMBL/GenBank/DDBJ databases">
        <title>Draft genome of the lignicolous fungus Coniochaeta pulveracea.</title>
        <authorList>
            <person name="Borstlap C.J."/>
            <person name="De Witt R.N."/>
            <person name="Botha A."/>
            <person name="Volschenk H."/>
        </authorList>
    </citation>
    <scope>NUCLEOTIDE SEQUENCE [LARGE SCALE GENOMIC DNA]</scope>
    <source>
        <strain evidence="5 6">CAB683</strain>
    </source>
</reference>
<dbReference type="GO" id="GO:0005737">
    <property type="term" value="C:cytoplasm"/>
    <property type="evidence" value="ECO:0007669"/>
    <property type="project" value="TreeGrafter"/>
</dbReference>
<dbReference type="GO" id="GO:0033754">
    <property type="term" value="F:indoleamine 2,3-dioxygenase activity"/>
    <property type="evidence" value="ECO:0007669"/>
    <property type="project" value="TreeGrafter"/>
</dbReference>
<dbReference type="PROSITE" id="PS00876">
    <property type="entry name" value="IDO_1"/>
    <property type="match status" value="1"/>
</dbReference>
<proteinExistence type="inferred from homology"/>
<dbReference type="GO" id="GO:0020037">
    <property type="term" value="F:heme binding"/>
    <property type="evidence" value="ECO:0007669"/>
    <property type="project" value="InterPro"/>
</dbReference>
<dbReference type="PANTHER" id="PTHR28657:SF10">
    <property type="entry name" value="INDOLEAMINE 2,3-DIOXYGENASE"/>
    <property type="match status" value="1"/>
</dbReference>
<feature type="binding site" description="proximal binding residue" evidence="4">
    <location>
        <position position="369"/>
    </location>
    <ligand>
        <name>heme b</name>
        <dbReference type="ChEBI" id="CHEBI:60344"/>
    </ligand>
    <ligandPart>
        <name>Fe</name>
        <dbReference type="ChEBI" id="CHEBI:18248"/>
    </ligandPart>
</feature>
<comment type="caution">
    <text evidence="5">The sequence shown here is derived from an EMBL/GenBank/DDBJ whole genome shotgun (WGS) entry which is preliminary data.</text>
</comment>
<evidence type="ECO:0000256" key="4">
    <source>
        <dbReference type="PIRSR" id="PIRSR600898-1"/>
    </source>
</evidence>
<dbReference type="InterPro" id="IPR000898">
    <property type="entry name" value="Indolamine_dOase"/>
</dbReference>
<dbReference type="EMBL" id="QVQW01000011">
    <property type="protein sequence ID" value="RKU47044.1"/>
    <property type="molecule type" value="Genomic_DNA"/>
</dbReference>
<dbReference type="GO" id="GO:0019441">
    <property type="term" value="P:L-tryptophan catabolic process to kynurenine"/>
    <property type="evidence" value="ECO:0007669"/>
    <property type="project" value="InterPro"/>
</dbReference>
<evidence type="ECO:0000313" key="5">
    <source>
        <dbReference type="EMBL" id="RKU47044.1"/>
    </source>
</evidence>
<sequence>MFAHEDQVPLATLATHQPTLREFDVGQNGFLPSDLPLTILPDAYYKPWETVIHQLSELIHGRELRAKVERLPVLSVDHLHTTPEWRRAYLILSFLAHGYVWGGDKPSEILPPSITVPLLEVSTHLDLPPVATYAALNLWNFTSSSPQLTSPDALHALHTFTGTEDESWFYIISVAMEAQGAVIMPFMLEALKAAGRKDYLTIAVALDDLSSCIRQLKSLLGRMYEKCNPQVFFHQIRPFLAGSKNMGPAGLPRGVYYDEGDGKGDWIQLRGGSNGQSSLIQFLDVVLGVEHVASGNSTPEPECGGGEMSFHEEVRAYMPGPHRRFLEQIANRGSIRDLVTQLGNSPEEQTLREAFQAATRTLADFRNKHLEIVARYITIPARKHASGAAGKVNLASTLSGEYGVAGEKIQELTGTGGTALLPFLKQVRDDTVRAGNTQCPTGALSS</sequence>
<keyword evidence="3 4" id="KW-0408">Iron</keyword>
<evidence type="ECO:0000256" key="3">
    <source>
        <dbReference type="ARBA" id="ARBA00023004"/>
    </source>
</evidence>
<evidence type="ECO:0000313" key="6">
    <source>
        <dbReference type="Proteomes" id="UP000275385"/>
    </source>
</evidence>
<comment type="similarity">
    <text evidence="1">Belongs to the indoleamine 2,3-dioxygenase family.</text>
</comment>
<dbReference type="PANTHER" id="PTHR28657">
    <property type="entry name" value="INDOLEAMINE 2,3-DIOXYGENASE"/>
    <property type="match status" value="1"/>
</dbReference>
<dbReference type="GO" id="GO:0034354">
    <property type="term" value="P:'de novo' NAD+ biosynthetic process from L-tryptophan"/>
    <property type="evidence" value="ECO:0007669"/>
    <property type="project" value="TreeGrafter"/>
</dbReference>
<accession>A0A420YGQ0</accession>
<dbReference type="InterPro" id="IPR037217">
    <property type="entry name" value="Trp/Indoleamine_2_3_dOase-like"/>
</dbReference>
<dbReference type="Proteomes" id="UP000275385">
    <property type="component" value="Unassembled WGS sequence"/>
</dbReference>
<organism evidence="5 6">
    <name type="scientific">Coniochaeta pulveracea</name>
    <dbReference type="NCBI Taxonomy" id="177199"/>
    <lineage>
        <taxon>Eukaryota</taxon>
        <taxon>Fungi</taxon>
        <taxon>Dikarya</taxon>
        <taxon>Ascomycota</taxon>
        <taxon>Pezizomycotina</taxon>
        <taxon>Sordariomycetes</taxon>
        <taxon>Sordariomycetidae</taxon>
        <taxon>Coniochaetales</taxon>
        <taxon>Coniochaetaceae</taxon>
        <taxon>Coniochaeta</taxon>
    </lineage>
</organism>
<keyword evidence="2 4" id="KW-0479">Metal-binding</keyword>
<evidence type="ECO:0000256" key="2">
    <source>
        <dbReference type="ARBA" id="ARBA00022723"/>
    </source>
</evidence>
<dbReference type="OrthoDB" id="540174at2759"/>
<keyword evidence="4" id="KW-0349">Heme</keyword>
<dbReference type="GO" id="GO:0046872">
    <property type="term" value="F:metal ion binding"/>
    <property type="evidence" value="ECO:0007669"/>
    <property type="project" value="UniProtKB-KW"/>
</dbReference>